<comment type="function">
    <text evidence="11">Involved in the transmission of sensory signals from the chemoreceptors to the flagellar motors. CheA is autophosphorylated; it can transfer its phosphate group to either CheB or CheY.</text>
</comment>
<dbReference type="EC" id="2.7.13.3" evidence="2"/>
<dbReference type="SUPFAM" id="SSF47226">
    <property type="entry name" value="Histidine-containing phosphotransfer domain, HPT domain"/>
    <property type="match status" value="1"/>
</dbReference>
<dbReference type="CDD" id="cd00088">
    <property type="entry name" value="HPT"/>
    <property type="match status" value="1"/>
</dbReference>
<accession>A0A1V1PGK8</accession>
<dbReference type="GO" id="GO:0005737">
    <property type="term" value="C:cytoplasm"/>
    <property type="evidence" value="ECO:0007669"/>
    <property type="project" value="InterPro"/>
</dbReference>
<dbReference type="AlphaFoldDB" id="A0A1V1PGK8"/>
<dbReference type="InterPro" id="IPR003594">
    <property type="entry name" value="HATPase_dom"/>
</dbReference>
<dbReference type="SMART" id="SM00073">
    <property type="entry name" value="HPT"/>
    <property type="match status" value="1"/>
</dbReference>
<evidence type="ECO:0000256" key="5">
    <source>
        <dbReference type="ARBA" id="ARBA00022553"/>
    </source>
</evidence>
<evidence type="ECO:0000256" key="10">
    <source>
        <dbReference type="ARBA" id="ARBA00023012"/>
    </source>
</evidence>
<feature type="domain" description="CheW-like" evidence="14">
    <location>
        <begin position="577"/>
        <end position="709"/>
    </location>
</feature>
<dbReference type="Pfam" id="PF01584">
    <property type="entry name" value="CheW"/>
    <property type="match status" value="1"/>
</dbReference>
<evidence type="ECO:0000259" key="13">
    <source>
        <dbReference type="PROSITE" id="PS50109"/>
    </source>
</evidence>
<dbReference type="InterPro" id="IPR005467">
    <property type="entry name" value="His_kinase_dom"/>
</dbReference>
<evidence type="ECO:0000256" key="1">
    <source>
        <dbReference type="ARBA" id="ARBA00000085"/>
    </source>
</evidence>
<keyword evidence="4" id="KW-0145">Chemotaxis</keyword>
<dbReference type="CDD" id="cd00731">
    <property type="entry name" value="CheA_reg"/>
    <property type="match status" value="1"/>
</dbReference>
<dbReference type="EMBL" id="ATBP01000031">
    <property type="protein sequence ID" value="ETR73928.1"/>
    <property type="molecule type" value="Genomic_DNA"/>
</dbReference>
<dbReference type="PANTHER" id="PTHR43395:SF10">
    <property type="entry name" value="CHEMOTAXIS PROTEIN CHEA"/>
    <property type="match status" value="1"/>
</dbReference>
<evidence type="ECO:0000256" key="2">
    <source>
        <dbReference type="ARBA" id="ARBA00012438"/>
    </source>
</evidence>
<evidence type="ECO:0000259" key="15">
    <source>
        <dbReference type="PROSITE" id="PS50894"/>
    </source>
</evidence>
<evidence type="ECO:0000256" key="9">
    <source>
        <dbReference type="ARBA" id="ARBA00022840"/>
    </source>
</evidence>
<dbReference type="Pfam" id="PF01627">
    <property type="entry name" value="Hpt"/>
    <property type="match status" value="1"/>
</dbReference>
<feature type="modified residue" description="Phosphohistidine" evidence="12">
    <location>
        <position position="44"/>
    </location>
</feature>
<dbReference type="GO" id="GO:0006935">
    <property type="term" value="P:chemotaxis"/>
    <property type="evidence" value="ECO:0007669"/>
    <property type="project" value="UniProtKB-KW"/>
</dbReference>
<dbReference type="Gene3D" id="2.30.30.40">
    <property type="entry name" value="SH3 Domains"/>
    <property type="match status" value="1"/>
</dbReference>
<evidence type="ECO:0000313" key="17">
    <source>
        <dbReference type="Proteomes" id="UP000189670"/>
    </source>
</evidence>
<feature type="domain" description="Histidine kinase" evidence="13">
    <location>
        <begin position="340"/>
        <end position="575"/>
    </location>
</feature>
<keyword evidence="6" id="KW-0808">Transferase</keyword>
<sequence>MDNVSNSYKEETYELLSELEAALLELEKRPDEMPLVERAFRAMHTVKGSSSMFGFQHIADFTHEIETVFDLIREGHIPVTNELINITLKSRDEIFDMLEISDFDDYTSDQKTLLDHFKSLIPEDLDRNNDDNADTADDIDLDLDLDLAPDTQARDTSSTRSPEQLTYRIRFKPNANLLKQSINPIAFLNEVRELGDCTVVAQTHQIPSFDSIDPEQCYTFWDIILTTNQGEDEIKDIFLLVDQQSKVTVHIIDEGELDDTDGYKKVGEILTERQDISKEELENVLNSQKRIGQMLLDNKIVDQGIVTSALAEQKHVKEKRQKRTEAASMSSIRVAADKLDMLVDLVGELVTVQARLTQEATYQKKAELISISEEVERLTSELRDNTMSIRMLPIGSTFNKFKRLVRDLSTELGKKVLINTDGGDTELDKTVIEKLNDPLVHIIRNAIDHGVETPDVRRENGKNEEGIVHLSAIHSGSNVLIQIKDDGAGLDAQKIRNKAIERNLLQADEEKSDKDLFMLIFEPGFSTAEEVSGVSGRGVGMDVVKRSIETLRGSIDIDSQPGIGTTITLKLPLTLAIIEGLLVKIADGFFVVPLLAIEECVELPPETLNRVKQQNMMNLRDEIVPFLNLRELFLIKGDPPPIEQIVITEAKGDHVAFGVDHVVGQIQTVIKSLGKMYRDVEGISGATILGDGTVALILDVVQLVQTAEKLELGRLN</sequence>
<evidence type="ECO:0000256" key="3">
    <source>
        <dbReference type="ARBA" id="ARBA00021495"/>
    </source>
</evidence>
<dbReference type="InterPro" id="IPR036061">
    <property type="entry name" value="CheW-like_dom_sf"/>
</dbReference>
<evidence type="ECO:0000256" key="12">
    <source>
        <dbReference type="PROSITE-ProRule" id="PRU00110"/>
    </source>
</evidence>
<comment type="catalytic activity">
    <reaction evidence="1">
        <text>ATP + protein L-histidine = ADP + protein N-phospho-L-histidine.</text>
        <dbReference type="EC" id="2.7.13.3"/>
    </reaction>
</comment>
<evidence type="ECO:0000256" key="8">
    <source>
        <dbReference type="ARBA" id="ARBA00022777"/>
    </source>
</evidence>
<dbReference type="InterPro" id="IPR036097">
    <property type="entry name" value="HisK_dim/P_sf"/>
</dbReference>
<dbReference type="InterPro" id="IPR036890">
    <property type="entry name" value="HATPase_C_sf"/>
</dbReference>
<keyword evidence="8" id="KW-0418">Kinase</keyword>
<dbReference type="InterPro" id="IPR036641">
    <property type="entry name" value="HPT_dom_sf"/>
</dbReference>
<evidence type="ECO:0000313" key="16">
    <source>
        <dbReference type="EMBL" id="ETR73928.1"/>
    </source>
</evidence>
<name>A0A1V1PGK8_9BACT</name>
<dbReference type="PRINTS" id="PR00344">
    <property type="entry name" value="BCTRLSENSOR"/>
</dbReference>
<dbReference type="InterPro" id="IPR002545">
    <property type="entry name" value="CheW-lke_dom"/>
</dbReference>
<evidence type="ECO:0000259" key="14">
    <source>
        <dbReference type="PROSITE" id="PS50851"/>
    </source>
</evidence>
<dbReference type="SUPFAM" id="SSF50341">
    <property type="entry name" value="CheW-like"/>
    <property type="match status" value="1"/>
</dbReference>
<dbReference type="Gene3D" id="1.10.287.560">
    <property type="entry name" value="Histidine kinase CheA-like, homodimeric domain"/>
    <property type="match status" value="1"/>
</dbReference>
<protein>
    <recommendedName>
        <fullName evidence="3">Chemotaxis protein CheA</fullName>
        <ecNumber evidence="2">2.7.13.3</ecNumber>
    </recommendedName>
</protein>
<dbReference type="Gene3D" id="1.20.120.160">
    <property type="entry name" value="HPT domain"/>
    <property type="match status" value="1"/>
</dbReference>
<keyword evidence="9" id="KW-0067">ATP-binding</keyword>
<evidence type="ECO:0000256" key="4">
    <source>
        <dbReference type="ARBA" id="ARBA00022500"/>
    </source>
</evidence>
<dbReference type="PROSITE" id="PS50851">
    <property type="entry name" value="CHEW"/>
    <property type="match status" value="1"/>
</dbReference>
<evidence type="ECO:0000256" key="6">
    <source>
        <dbReference type="ARBA" id="ARBA00022679"/>
    </source>
</evidence>
<dbReference type="SMART" id="SM00387">
    <property type="entry name" value="HATPase_c"/>
    <property type="match status" value="1"/>
</dbReference>
<dbReference type="PANTHER" id="PTHR43395">
    <property type="entry name" value="SENSOR HISTIDINE KINASE CHEA"/>
    <property type="match status" value="1"/>
</dbReference>
<dbReference type="GO" id="GO:0005524">
    <property type="term" value="F:ATP binding"/>
    <property type="evidence" value="ECO:0007669"/>
    <property type="project" value="UniProtKB-KW"/>
</dbReference>
<dbReference type="PROSITE" id="PS50109">
    <property type="entry name" value="HIS_KIN"/>
    <property type="match status" value="1"/>
</dbReference>
<gene>
    <name evidence="16" type="ORF">OMM_00590</name>
</gene>
<dbReference type="InterPro" id="IPR051315">
    <property type="entry name" value="Bact_Chemotaxis_CheA"/>
</dbReference>
<proteinExistence type="predicted"/>
<dbReference type="FunFam" id="3.30.565.10:FF:000016">
    <property type="entry name" value="Chemotaxis protein CheA, putative"/>
    <property type="match status" value="1"/>
</dbReference>
<dbReference type="InterPro" id="IPR004105">
    <property type="entry name" value="CheA-like_dim"/>
</dbReference>
<dbReference type="GO" id="GO:0000155">
    <property type="term" value="F:phosphorelay sensor kinase activity"/>
    <property type="evidence" value="ECO:0007669"/>
    <property type="project" value="InterPro"/>
</dbReference>
<feature type="domain" description="HPt" evidence="15">
    <location>
        <begin position="1"/>
        <end position="101"/>
    </location>
</feature>
<keyword evidence="7" id="KW-0547">Nucleotide-binding</keyword>
<dbReference type="InterPro" id="IPR037006">
    <property type="entry name" value="CheA-like_homodim_sf"/>
</dbReference>
<keyword evidence="10" id="KW-0902">Two-component regulatory system</keyword>
<reference evidence="17" key="1">
    <citation type="submission" date="2012-11" db="EMBL/GenBank/DDBJ databases">
        <authorList>
            <person name="Lucero-Rivera Y.E."/>
            <person name="Tovar-Ramirez D."/>
        </authorList>
    </citation>
    <scope>NUCLEOTIDE SEQUENCE [LARGE SCALE GENOMIC DNA]</scope>
    <source>
        <strain evidence="17">Araruama</strain>
    </source>
</reference>
<dbReference type="Gene3D" id="3.30.565.10">
    <property type="entry name" value="Histidine kinase-like ATPase, C-terminal domain"/>
    <property type="match status" value="1"/>
</dbReference>
<evidence type="ECO:0000256" key="7">
    <source>
        <dbReference type="ARBA" id="ARBA00022741"/>
    </source>
</evidence>
<dbReference type="SUPFAM" id="SSF47384">
    <property type="entry name" value="Homodimeric domain of signal transducing histidine kinase"/>
    <property type="match status" value="1"/>
</dbReference>
<dbReference type="SMART" id="SM00260">
    <property type="entry name" value="CheW"/>
    <property type="match status" value="1"/>
</dbReference>
<dbReference type="PROSITE" id="PS50894">
    <property type="entry name" value="HPT"/>
    <property type="match status" value="1"/>
</dbReference>
<evidence type="ECO:0000256" key="11">
    <source>
        <dbReference type="ARBA" id="ARBA00035100"/>
    </source>
</evidence>
<dbReference type="Proteomes" id="UP000189670">
    <property type="component" value="Unassembled WGS sequence"/>
</dbReference>
<dbReference type="SMART" id="SM01231">
    <property type="entry name" value="H-kinase_dim"/>
    <property type="match status" value="1"/>
</dbReference>
<dbReference type="InterPro" id="IPR004358">
    <property type="entry name" value="Sig_transdc_His_kin-like_C"/>
</dbReference>
<dbReference type="SUPFAM" id="SSF55874">
    <property type="entry name" value="ATPase domain of HSP90 chaperone/DNA topoisomerase II/histidine kinase"/>
    <property type="match status" value="1"/>
</dbReference>
<dbReference type="Pfam" id="PF02518">
    <property type="entry name" value="HATPase_c"/>
    <property type="match status" value="1"/>
</dbReference>
<organism evidence="16 17">
    <name type="scientific">Candidatus Magnetoglobus multicellularis str. Araruama</name>
    <dbReference type="NCBI Taxonomy" id="890399"/>
    <lineage>
        <taxon>Bacteria</taxon>
        <taxon>Pseudomonadati</taxon>
        <taxon>Thermodesulfobacteriota</taxon>
        <taxon>Desulfobacteria</taxon>
        <taxon>Desulfobacterales</taxon>
        <taxon>Desulfobacteraceae</taxon>
        <taxon>Candidatus Magnetoglobus</taxon>
    </lineage>
</organism>
<dbReference type="CDD" id="cd16916">
    <property type="entry name" value="HATPase_CheA-like"/>
    <property type="match status" value="1"/>
</dbReference>
<dbReference type="InterPro" id="IPR008207">
    <property type="entry name" value="Sig_transdc_His_kin_Hpt_dom"/>
</dbReference>
<dbReference type="Pfam" id="PF02895">
    <property type="entry name" value="H-kinase_dim"/>
    <property type="match status" value="1"/>
</dbReference>
<comment type="caution">
    <text evidence="16">The sequence shown here is derived from an EMBL/GenBank/DDBJ whole genome shotgun (WGS) entry which is preliminary data.</text>
</comment>
<keyword evidence="5 12" id="KW-0597">Phosphoprotein</keyword>